<dbReference type="Pfam" id="PF00440">
    <property type="entry name" value="TetR_N"/>
    <property type="match status" value="1"/>
</dbReference>
<dbReference type="EMBL" id="SSXH01000131">
    <property type="protein sequence ID" value="THJ75055.1"/>
    <property type="molecule type" value="Genomic_DNA"/>
</dbReference>
<dbReference type="PRINTS" id="PR00455">
    <property type="entry name" value="HTHTETR"/>
</dbReference>
<dbReference type="Proteomes" id="UP000305282">
    <property type="component" value="Unassembled WGS sequence"/>
</dbReference>
<evidence type="ECO:0000259" key="3">
    <source>
        <dbReference type="PROSITE" id="PS50977"/>
    </source>
</evidence>
<dbReference type="InterPro" id="IPR009057">
    <property type="entry name" value="Homeodomain-like_sf"/>
</dbReference>
<dbReference type="InterPro" id="IPR041490">
    <property type="entry name" value="KstR2_TetR_C"/>
</dbReference>
<dbReference type="GO" id="GO:0000976">
    <property type="term" value="F:transcription cis-regulatory region binding"/>
    <property type="evidence" value="ECO:0007669"/>
    <property type="project" value="TreeGrafter"/>
</dbReference>
<dbReference type="SUPFAM" id="SSF48498">
    <property type="entry name" value="Tetracyclin repressor-like, C-terminal domain"/>
    <property type="match status" value="1"/>
</dbReference>
<dbReference type="InterPro" id="IPR050109">
    <property type="entry name" value="HTH-type_TetR-like_transc_reg"/>
</dbReference>
<dbReference type="AlphaFoldDB" id="A0A4S5ERI4"/>
<dbReference type="InterPro" id="IPR036271">
    <property type="entry name" value="Tet_transcr_reg_TetR-rel_C_sf"/>
</dbReference>
<sequence>MTAGPVLKAANWREFAPPQLTPILQGAMDALYEHGYHGTTVRDIARRAGVTVPALYYHYASKQGILVALLDLGIEDALGRARAALAEVGQDAPVRARFVAFVESMTLFMAHRVRMAVLDSELRYLEPANRRSYAAKRKELETLLLDILVDGNSRGMFQMTSPADTSRALLGMLRSITGWYHPDGPLTPVEISGRYVDIALSTVGAAGLAVG</sequence>
<dbReference type="PANTHER" id="PTHR30055:SF237">
    <property type="entry name" value="TRANSCRIPTIONAL REPRESSOR MCE3R"/>
    <property type="match status" value="1"/>
</dbReference>
<feature type="domain" description="HTH tetR-type" evidence="3">
    <location>
        <begin position="17"/>
        <end position="77"/>
    </location>
</feature>
<dbReference type="SUPFAM" id="SSF46689">
    <property type="entry name" value="Homeodomain-like"/>
    <property type="match status" value="1"/>
</dbReference>
<keyword evidence="5" id="KW-1185">Reference proteome</keyword>
<dbReference type="InterPro" id="IPR001647">
    <property type="entry name" value="HTH_TetR"/>
</dbReference>
<comment type="caution">
    <text evidence="4">The sequence shown here is derived from an EMBL/GenBank/DDBJ whole genome shotgun (WGS) entry which is preliminary data.</text>
</comment>
<evidence type="ECO:0000313" key="4">
    <source>
        <dbReference type="EMBL" id="THJ75055.1"/>
    </source>
</evidence>
<dbReference type="Pfam" id="PF17932">
    <property type="entry name" value="TetR_C_24"/>
    <property type="match status" value="1"/>
</dbReference>
<evidence type="ECO:0000256" key="2">
    <source>
        <dbReference type="PROSITE-ProRule" id="PRU00335"/>
    </source>
</evidence>
<gene>
    <name evidence="4" type="ORF">E7Y31_07770</name>
</gene>
<dbReference type="GO" id="GO:0003700">
    <property type="term" value="F:DNA-binding transcription factor activity"/>
    <property type="evidence" value="ECO:0007669"/>
    <property type="project" value="TreeGrafter"/>
</dbReference>
<organism evidence="4 5">
    <name type="scientific">Candidatus Frankia alpina</name>
    <dbReference type="NCBI Taxonomy" id="2699483"/>
    <lineage>
        <taxon>Bacteria</taxon>
        <taxon>Bacillati</taxon>
        <taxon>Actinomycetota</taxon>
        <taxon>Actinomycetes</taxon>
        <taxon>Frankiales</taxon>
        <taxon>Frankiaceae</taxon>
        <taxon>Frankia</taxon>
    </lineage>
</organism>
<dbReference type="RefSeq" id="WP_136447577.1">
    <property type="nucleotide sequence ID" value="NZ_CADCWT010000074.1"/>
</dbReference>
<dbReference type="PANTHER" id="PTHR30055">
    <property type="entry name" value="HTH-TYPE TRANSCRIPTIONAL REGULATOR RUTR"/>
    <property type="match status" value="1"/>
</dbReference>
<feature type="DNA-binding region" description="H-T-H motif" evidence="2">
    <location>
        <begin position="40"/>
        <end position="59"/>
    </location>
</feature>
<dbReference type="PROSITE" id="PS50977">
    <property type="entry name" value="HTH_TETR_2"/>
    <property type="match status" value="1"/>
</dbReference>
<accession>A0A4S5ERI4</accession>
<proteinExistence type="predicted"/>
<reference evidence="4 5" key="1">
    <citation type="submission" date="2019-04" db="EMBL/GenBank/DDBJ databases">
        <title>Draft genome sequences for three unisolated Alnus-infective Frankia Sp+ strains, AgTrS, AiOr and AvVan, the first sequenced Frankia strains able to sporulate in-planta.</title>
        <authorList>
            <person name="Bethencourt L."/>
            <person name="Vautrin F."/>
            <person name="Taib N."/>
            <person name="Dubost A."/>
            <person name="Castro-Garcia L."/>
            <person name="Imbaud O."/>
            <person name="Abrouk D."/>
            <person name="Fournier P."/>
            <person name="Briolay J."/>
            <person name="Nguyen A."/>
            <person name="Normand P."/>
            <person name="Fernandez M.P."/>
            <person name="Brochier-Armanet C."/>
            <person name="Herrera-Belaroussi A."/>
        </authorList>
    </citation>
    <scope>NUCLEOTIDE SEQUENCE [LARGE SCALE GENOMIC DNA]</scope>
    <source>
        <strain evidence="4 5">AvVan</strain>
    </source>
</reference>
<protein>
    <submittedName>
        <fullName evidence="4">Helix-turn-helix transcriptional regulator</fullName>
    </submittedName>
</protein>
<keyword evidence="1 2" id="KW-0238">DNA-binding</keyword>
<evidence type="ECO:0000256" key="1">
    <source>
        <dbReference type="ARBA" id="ARBA00023125"/>
    </source>
</evidence>
<dbReference type="Gene3D" id="1.10.357.10">
    <property type="entry name" value="Tetracycline Repressor, domain 2"/>
    <property type="match status" value="1"/>
</dbReference>
<dbReference type="OrthoDB" id="3190535at2"/>
<evidence type="ECO:0000313" key="5">
    <source>
        <dbReference type="Proteomes" id="UP000305282"/>
    </source>
</evidence>
<name>A0A4S5ERI4_9ACTN</name>